<dbReference type="GO" id="GO:0046677">
    <property type="term" value="P:response to antibiotic"/>
    <property type="evidence" value="ECO:0007669"/>
    <property type="project" value="UniProtKB-KW"/>
</dbReference>
<evidence type="ECO:0000256" key="3">
    <source>
        <dbReference type="ARBA" id="ARBA00022989"/>
    </source>
</evidence>
<dbReference type="InterPro" id="IPR020846">
    <property type="entry name" value="MFS_dom"/>
</dbReference>
<keyword evidence="10" id="KW-1185">Reference proteome</keyword>
<dbReference type="SUPFAM" id="SSF103473">
    <property type="entry name" value="MFS general substrate transporter"/>
    <property type="match status" value="1"/>
</dbReference>
<dbReference type="Proteomes" id="UP000217446">
    <property type="component" value="Unassembled WGS sequence"/>
</dbReference>
<feature type="transmembrane region" description="Helical" evidence="7">
    <location>
        <begin position="338"/>
        <end position="360"/>
    </location>
</feature>
<evidence type="ECO:0000313" key="10">
    <source>
        <dbReference type="Proteomes" id="UP000217446"/>
    </source>
</evidence>
<feature type="transmembrane region" description="Helical" evidence="7">
    <location>
        <begin position="55"/>
        <end position="73"/>
    </location>
</feature>
<organism evidence="9 10">
    <name type="scientific">Streptomyces olivochromogenes</name>
    <dbReference type="NCBI Taxonomy" id="1963"/>
    <lineage>
        <taxon>Bacteria</taxon>
        <taxon>Bacillati</taxon>
        <taxon>Actinomycetota</taxon>
        <taxon>Actinomycetes</taxon>
        <taxon>Kitasatosporales</taxon>
        <taxon>Streptomycetaceae</taxon>
        <taxon>Streptomyces</taxon>
    </lineage>
</organism>
<dbReference type="PROSITE" id="PS50850">
    <property type="entry name" value="MFS"/>
    <property type="match status" value="1"/>
</dbReference>
<keyword evidence="5" id="KW-0046">Antibiotic resistance</keyword>
<dbReference type="AlphaFoldDB" id="A0A250V574"/>
<accession>A0A250V574</accession>
<feature type="transmembrane region" description="Helical" evidence="7">
    <location>
        <begin position="236"/>
        <end position="252"/>
    </location>
</feature>
<dbReference type="PANTHER" id="PTHR42718">
    <property type="entry name" value="MAJOR FACILITATOR SUPERFAMILY MULTIDRUG TRANSPORTER MFSC"/>
    <property type="match status" value="1"/>
</dbReference>
<feature type="transmembrane region" description="Helical" evidence="7">
    <location>
        <begin position="438"/>
        <end position="457"/>
    </location>
</feature>
<dbReference type="InterPro" id="IPR036259">
    <property type="entry name" value="MFS_trans_sf"/>
</dbReference>
<feature type="transmembrane region" description="Helical" evidence="7">
    <location>
        <begin position="85"/>
        <end position="104"/>
    </location>
</feature>
<keyword evidence="3 7" id="KW-1133">Transmembrane helix</keyword>
<evidence type="ECO:0000256" key="4">
    <source>
        <dbReference type="ARBA" id="ARBA00023136"/>
    </source>
</evidence>
<keyword evidence="2 7" id="KW-0812">Transmembrane</keyword>
<reference evidence="10" key="1">
    <citation type="submission" date="2017-05" db="EMBL/GenBank/DDBJ databases">
        <title>Streptomyces olivochromogenes NBRC 3561 whole genome shotgun sequence.</title>
        <authorList>
            <person name="Dohra H."/>
            <person name="Kodani S."/>
        </authorList>
    </citation>
    <scope>NUCLEOTIDE SEQUENCE [LARGE SCALE GENOMIC DNA]</scope>
    <source>
        <strain evidence="10">NBRC 3561</strain>
    </source>
</reference>
<sequence>MSTLLRLSKHPRTAAAVVLVAVFMTNLDLLIVHVALPAMGEDFSAGGGAAGLGSLSWVLNAYAITFAALLVVAGRAGDRIGQRPVFLAGIAVFTLASLGCALAPNLGTLIVARVVQAVGASAQIPTSLALLLAAVPAERRTQATRGWAGVGGLAAAAGPVAGGLLTEVDWRWVFAVNLPIGIAALVVGRAALPKPAARETGPLPDLLGALLVIVSIASLSGALVQAPDQGWTSGETLLLLAVAVIGGAAFALRSLRHPRPLFELDLLRLPRFGAANAGSLLFGVAFSIMLLSNVLWCQEVWHWSALRTGLALAPCPALVPVVTVLTTRAAQRFGQGPLIAAGGALFAGGMVWFAVFASVTPDYVSELLPSQLLTGAGVGLALGTLVAAGVHAVPGHRAATGSALVNSVRQISATIGVAVLVAVLGSHVDATSHHDFRVVWYTAAALSLVTSAVGAQLSRGRGQGPERTRPAAPKEAEATGRALPQTP</sequence>
<feature type="transmembrane region" description="Helical" evidence="7">
    <location>
        <begin position="308"/>
        <end position="326"/>
    </location>
</feature>
<feature type="transmembrane region" description="Helical" evidence="7">
    <location>
        <begin position="147"/>
        <end position="166"/>
    </location>
</feature>
<feature type="compositionally biased region" description="Basic and acidic residues" evidence="6">
    <location>
        <begin position="464"/>
        <end position="478"/>
    </location>
</feature>
<proteinExistence type="predicted"/>
<gene>
    <name evidence="9" type="ORF">SO3561_00812</name>
</gene>
<name>A0A250V574_STROL</name>
<feature type="region of interest" description="Disordered" evidence="6">
    <location>
        <begin position="457"/>
        <end position="487"/>
    </location>
</feature>
<evidence type="ECO:0000256" key="5">
    <source>
        <dbReference type="ARBA" id="ARBA00023251"/>
    </source>
</evidence>
<evidence type="ECO:0000313" key="9">
    <source>
        <dbReference type="EMBL" id="GAX49323.1"/>
    </source>
</evidence>
<dbReference type="GO" id="GO:0022857">
    <property type="term" value="F:transmembrane transporter activity"/>
    <property type="evidence" value="ECO:0007669"/>
    <property type="project" value="InterPro"/>
</dbReference>
<protein>
    <submittedName>
        <fullName evidence="9">MFS transporter</fullName>
    </submittedName>
</protein>
<dbReference type="EMBL" id="BDQI01000001">
    <property type="protein sequence ID" value="GAX49323.1"/>
    <property type="molecule type" value="Genomic_DNA"/>
</dbReference>
<dbReference type="CDD" id="cd17321">
    <property type="entry name" value="MFS_MMR_MDR_like"/>
    <property type="match status" value="1"/>
</dbReference>
<dbReference type="InterPro" id="IPR011701">
    <property type="entry name" value="MFS"/>
</dbReference>
<dbReference type="PANTHER" id="PTHR42718:SF48">
    <property type="entry name" value="CONSERVED TWO-DOMAIN MEMBRANE PROTEIN-RELATED"/>
    <property type="match status" value="1"/>
</dbReference>
<feature type="transmembrane region" description="Helical" evidence="7">
    <location>
        <begin position="172"/>
        <end position="192"/>
    </location>
</feature>
<comment type="subcellular location">
    <subcellularLocation>
        <location evidence="1">Cell membrane</location>
        <topology evidence="1">Multi-pass membrane protein</topology>
    </subcellularLocation>
</comment>
<comment type="caution">
    <text evidence="9">The sequence shown here is derived from an EMBL/GenBank/DDBJ whole genome shotgun (WGS) entry which is preliminary data.</text>
</comment>
<feature type="domain" description="Major facilitator superfamily (MFS) profile" evidence="8">
    <location>
        <begin position="14"/>
        <end position="462"/>
    </location>
</feature>
<feature type="transmembrane region" description="Helical" evidence="7">
    <location>
        <begin position="110"/>
        <end position="135"/>
    </location>
</feature>
<feature type="transmembrane region" description="Helical" evidence="7">
    <location>
        <begin position="204"/>
        <end position="224"/>
    </location>
</feature>
<feature type="transmembrane region" description="Helical" evidence="7">
    <location>
        <begin position="407"/>
        <end position="426"/>
    </location>
</feature>
<feature type="transmembrane region" description="Helical" evidence="7">
    <location>
        <begin position="12"/>
        <end position="35"/>
    </location>
</feature>
<evidence type="ECO:0000256" key="1">
    <source>
        <dbReference type="ARBA" id="ARBA00004651"/>
    </source>
</evidence>
<dbReference type="STRING" id="1963.AQJ27_01965"/>
<evidence type="ECO:0000256" key="6">
    <source>
        <dbReference type="SAM" id="MobiDB-lite"/>
    </source>
</evidence>
<dbReference type="Pfam" id="PF07690">
    <property type="entry name" value="MFS_1"/>
    <property type="match status" value="1"/>
</dbReference>
<feature type="transmembrane region" description="Helical" evidence="7">
    <location>
        <begin position="372"/>
        <end position="395"/>
    </location>
</feature>
<evidence type="ECO:0000259" key="8">
    <source>
        <dbReference type="PROSITE" id="PS50850"/>
    </source>
</evidence>
<feature type="transmembrane region" description="Helical" evidence="7">
    <location>
        <begin position="273"/>
        <end position="296"/>
    </location>
</feature>
<dbReference type="GO" id="GO:0005886">
    <property type="term" value="C:plasma membrane"/>
    <property type="evidence" value="ECO:0007669"/>
    <property type="project" value="UniProtKB-SubCell"/>
</dbReference>
<dbReference type="Gene3D" id="1.20.1250.20">
    <property type="entry name" value="MFS general substrate transporter like domains"/>
    <property type="match status" value="1"/>
</dbReference>
<keyword evidence="4 7" id="KW-0472">Membrane</keyword>
<evidence type="ECO:0000256" key="7">
    <source>
        <dbReference type="SAM" id="Phobius"/>
    </source>
</evidence>
<dbReference type="RefSeq" id="WP_079064732.1">
    <property type="nucleotide sequence ID" value="NZ_BDQI01000001.1"/>
</dbReference>
<dbReference type="Gene3D" id="1.20.1720.10">
    <property type="entry name" value="Multidrug resistance protein D"/>
    <property type="match status" value="1"/>
</dbReference>
<evidence type="ECO:0000256" key="2">
    <source>
        <dbReference type="ARBA" id="ARBA00022692"/>
    </source>
</evidence>